<dbReference type="InterPro" id="IPR036890">
    <property type="entry name" value="HATPase_C_sf"/>
</dbReference>
<gene>
    <name evidence="17" type="ORF">PaecuDRAFT_1809</name>
</gene>
<dbReference type="Pfam" id="PF02518">
    <property type="entry name" value="HATPase_c"/>
    <property type="match status" value="1"/>
</dbReference>
<dbReference type="InterPro" id="IPR005467">
    <property type="entry name" value="His_kinase_dom"/>
</dbReference>
<evidence type="ECO:0000256" key="6">
    <source>
        <dbReference type="ARBA" id="ARBA00022679"/>
    </source>
</evidence>
<keyword evidence="8" id="KW-0547">Nucleotide-binding</keyword>
<dbReference type="InterPro" id="IPR004358">
    <property type="entry name" value="Sig_transdc_His_kin-like_C"/>
</dbReference>
<reference evidence="17 18" key="1">
    <citation type="submission" date="2010-07" db="EMBL/GenBank/DDBJ databases">
        <title>The draft genome of Paenibacillus curdlanolyticus YK9.</title>
        <authorList>
            <consortium name="US DOE Joint Genome Institute (JGI-PGF)"/>
            <person name="Lucas S."/>
            <person name="Copeland A."/>
            <person name="Lapidus A."/>
            <person name="Cheng J.-F."/>
            <person name="Bruce D."/>
            <person name="Goodwin L."/>
            <person name="Pitluck S."/>
            <person name="Land M.L."/>
            <person name="Hauser L."/>
            <person name="Chang Y.-J."/>
            <person name="Jeffries C."/>
            <person name="Anderson I.J."/>
            <person name="Johnson E."/>
            <person name="Loganathan U."/>
            <person name="Mulhopadhyay B."/>
            <person name="Kyrpides N."/>
            <person name="Woyke T.J."/>
        </authorList>
    </citation>
    <scope>NUCLEOTIDE SEQUENCE [LARGE SCALE GENOMIC DNA]</scope>
    <source>
        <strain evidence="17 18">YK9</strain>
    </source>
</reference>
<evidence type="ECO:0000256" key="10">
    <source>
        <dbReference type="ARBA" id="ARBA00022840"/>
    </source>
</evidence>
<evidence type="ECO:0000256" key="9">
    <source>
        <dbReference type="ARBA" id="ARBA00022777"/>
    </source>
</evidence>
<dbReference type="GO" id="GO:0005524">
    <property type="term" value="F:ATP binding"/>
    <property type="evidence" value="ECO:0007669"/>
    <property type="project" value="UniProtKB-KW"/>
</dbReference>
<evidence type="ECO:0000256" key="14">
    <source>
        <dbReference type="SAM" id="Phobius"/>
    </source>
</evidence>
<evidence type="ECO:0000256" key="1">
    <source>
        <dbReference type="ARBA" id="ARBA00000085"/>
    </source>
</evidence>
<dbReference type="Pfam" id="PF00512">
    <property type="entry name" value="HisKA"/>
    <property type="match status" value="1"/>
</dbReference>
<dbReference type="PROSITE" id="PS50109">
    <property type="entry name" value="HIS_KIN"/>
    <property type="match status" value="1"/>
</dbReference>
<evidence type="ECO:0000313" key="18">
    <source>
        <dbReference type="Proteomes" id="UP000005387"/>
    </source>
</evidence>
<dbReference type="CDD" id="cd06225">
    <property type="entry name" value="HAMP"/>
    <property type="match status" value="1"/>
</dbReference>
<dbReference type="GO" id="GO:0000155">
    <property type="term" value="F:phosphorelay sensor kinase activity"/>
    <property type="evidence" value="ECO:0007669"/>
    <property type="project" value="InterPro"/>
</dbReference>
<dbReference type="CDD" id="cd00075">
    <property type="entry name" value="HATPase"/>
    <property type="match status" value="1"/>
</dbReference>
<evidence type="ECO:0000256" key="12">
    <source>
        <dbReference type="ARBA" id="ARBA00023012"/>
    </source>
</evidence>
<dbReference type="Gene3D" id="6.10.340.10">
    <property type="match status" value="1"/>
</dbReference>
<dbReference type="SUPFAM" id="SSF55874">
    <property type="entry name" value="ATPase domain of HSP90 chaperone/DNA topoisomerase II/histidine kinase"/>
    <property type="match status" value="1"/>
</dbReference>
<dbReference type="PRINTS" id="PR00344">
    <property type="entry name" value="BCTRLSENSOR"/>
</dbReference>
<dbReference type="PROSITE" id="PS50885">
    <property type="entry name" value="HAMP"/>
    <property type="match status" value="1"/>
</dbReference>
<evidence type="ECO:0000256" key="4">
    <source>
        <dbReference type="ARBA" id="ARBA00022475"/>
    </source>
</evidence>
<keyword evidence="5" id="KW-0597">Phosphoprotein</keyword>
<keyword evidence="18" id="KW-1185">Reference proteome</keyword>
<dbReference type="PANTHER" id="PTHR45436:SF5">
    <property type="entry name" value="SENSOR HISTIDINE KINASE TRCS"/>
    <property type="match status" value="1"/>
</dbReference>
<keyword evidence="10" id="KW-0067">ATP-binding</keyword>
<dbReference type="SMART" id="SM00304">
    <property type="entry name" value="HAMP"/>
    <property type="match status" value="1"/>
</dbReference>
<dbReference type="RefSeq" id="WP_006037820.1">
    <property type="nucleotide sequence ID" value="NZ_AEDD01000004.1"/>
</dbReference>
<dbReference type="InterPro" id="IPR036097">
    <property type="entry name" value="HisK_dim/P_sf"/>
</dbReference>
<keyword evidence="11 14" id="KW-1133">Transmembrane helix</keyword>
<dbReference type="Gene3D" id="3.30.565.10">
    <property type="entry name" value="Histidine kinase-like ATPase, C-terminal domain"/>
    <property type="match status" value="1"/>
</dbReference>
<feature type="transmembrane region" description="Helical" evidence="14">
    <location>
        <begin position="197"/>
        <end position="219"/>
    </location>
</feature>
<keyword evidence="7 14" id="KW-0812">Transmembrane</keyword>
<feature type="domain" description="HAMP" evidence="16">
    <location>
        <begin position="220"/>
        <end position="273"/>
    </location>
</feature>
<keyword evidence="4" id="KW-1003">Cell membrane</keyword>
<name>E0I858_9BACL</name>
<dbReference type="OrthoDB" id="335833at2"/>
<evidence type="ECO:0000256" key="3">
    <source>
        <dbReference type="ARBA" id="ARBA00012438"/>
    </source>
</evidence>
<comment type="catalytic activity">
    <reaction evidence="1">
        <text>ATP + protein L-histidine = ADP + protein N-phospho-L-histidine.</text>
        <dbReference type="EC" id="2.7.13.3"/>
    </reaction>
</comment>
<evidence type="ECO:0000256" key="8">
    <source>
        <dbReference type="ARBA" id="ARBA00022741"/>
    </source>
</evidence>
<dbReference type="SUPFAM" id="SSF158472">
    <property type="entry name" value="HAMP domain-like"/>
    <property type="match status" value="1"/>
</dbReference>
<organism evidence="17 18">
    <name type="scientific">Paenibacillus curdlanolyticus YK9</name>
    <dbReference type="NCBI Taxonomy" id="717606"/>
    <lineage>
        <taxon>Bacteria</taxon>
        <taxon>Bacillati</taxon>
        <taxon>Bacillota</taxon>
        <taxon>Bacilli</taxon>
        <taxon>Bacillales</taxon>
        <taxon>Paenibacillaceae</taxon>
        <taxon>Paenibacillus</taxon>
    </lineage>
</organism>
<proteinExistence type="predicted"/>
<dbReference type="InterPro" id="IPR003660">
    <property type="entry name" value="HAMP_dom"/>
</dbReference>
<evidence type="ECO:0000256" key="7">
    <source>
        <dbReference type="ARBA" id="ARBA00022692"/>
    </source>
</evidence>
<sequence length="505" mass="55715">MKRPAALQTLKRLLLPRSLRSQLLARSLFILAALLILIGAFQYVIMRDFLYQNQAETMMSELRNIPKELFGENPNMPRMPHGDGPDKGNYGHDGGYYGGPVLFMLDKSLALVGSDGTFSDVTADKGIAAPQLTQAEYAAIRSKPEQRRHGRIPYQVATAADGTEQLLVFVETGPGQEGFLQLGQKTEPLKELLLRQLSIFAALSLLALAGGLLLYLPVLRRTLRPLNRMVRTVEQTDAGSLNERLPANQGQLEIDLLAESFNGMLGRLETSFEAEREAKEHMRRFIADASHELRTPLTSIHGFLEVLLRGAADKREQLYPALNSMHGESTRMKKLVEDLLMLAKMDRAPQLRMSPILLDELMEEMDPHLRMLAGERTVQFELQQAVSANGDADQIKQVVLNLFHNAVQHTDAHSGIIQVTVSDRPAGQPIVSITDNGPGIAAEHVPHVFERFYRSDSSRTRKHGGAGLGLSISQSIVKAHGGEITVDSVIGRGSTFAFKLPASKP</sequence>
<feature type="transmembrane region" description="Helical" evidence="14">
    <location>
        <begin position="23"/>
        <end position="45"/>
    </location>
</feature>
<dbReference type="STRING" id="717606.PaecuDRAFT_1809"/>
<dbReference type="InterPro" id="IPR050428">
    <property type="entry name" value="TCS_sensor_his_kinase"/>
</dbReference>
<dbReference type="SMART" id="SM00388">
    <property type="entry name" value="HisKA"/>
    <property type="match status" value="1"/>
</dbReference>
<dbReference type="Proteomes" id="UP000005387">
    <property type="component" value="Unassembled WGS sequence"/>
</dbReference>
<dbReference type="PANTHER" id="PTHR45436">
    <property type="entry name" value="SENSOR HISTIDINE KINASE YKOH"/>
    <property type="match status" value="1"/>
</dbReference>
<evidence type="ECO:0000256" key="13">
    <source>
        <dbReference type="ARBA" id="ARBA00023136"/>
    </source>
</evidence>
<dbReference type="InterPro" id="IPR003594">
    <property type="entry name" value="HATPase_dom"/>
</dbReference>
<evidence type="ECO:0000256" key="11">
    <source>
        <dbReference type="ARBA" id="ARBA00022989"/>
    </source>
</evidence>
<dbReference type="Gene3D" id="1.10.287.130">
    <property type="match status" value="1"/>
</dbReference>
<dbReference type="Pfam" id="PF00672">
    <property type="entry name" value="HAMP"/>
    <property type="match status" value="1"/>
</dbReference>
<dbReference type="SMART" id="SM00387">
    <property type="entry name" value="HATPase_c"/>
    <property type="match status" value="1"/>
</dbReference>
<evidence type="ECO:0000259" key="16">
    <source>
        <dbReference type="PROSITE" id="PS50885"/>
    </source>
</evidence>
<accession>E0I858</accession>
<dbReference type="FunFam" id="1.10.287.130:FF:000001">
    <property type="entry name" value="Two-component sensor histidine kinase"/>
    <property type="match status" value="1"/>
</dbReference>
<keyword evidence="13 14" id="KW-0472">Membrane</keyword>
<evidence type="ECO:0000256" key="5">
    <source>
        <dbReference type="ARBA" id="ARBA00022553"/>
    </source>
</evidence>
<dbReference type="AlphaFoldDB" id="E0I858"/>
<dbReference type="CDD" id="cd00082">
    <property type="entry name" value="HisKA"/>
    <property type="match status" value="1"/>
</dbReference>
<dbReference type="SUPFAM" id="SSF47384">
    <property type="entry name" value="Homodimeric domain of signal transducing histidine kinase"/>
    <property type="match status" value="1"/>
</dbReference>
<dbReference type="GO" id="GO:0005886">
    <property type="term" value="C:plasma membrane"/>
    <property type="evidence" value="ECO:0007669"/>
    <property type="project" value="UniProtKB-SubCell"/>
</dbReference>
<dbReference type="EMBL" id="AEDD01000004">
    <property type="protein sequence ID" value="EFM11363.1"/>
    <property type="molecule type" value="Genomic_DNA"/>
</dbReference>
<feature type="domain" description="Histidine kinase" evidence="15">
    <location>
        <begin position="288"/>
        <end position="504"/>
    </location>
</feature>
<keyword evidence="12" id="KW-0902">Two-component regulatory system</keyword>
<dbReference type="InterPro" id="IPR003661">
    <property type="entry name" value="HisK_dim/P_dom"/>
</dbReference>
<protein>
    <recommendedName>
        <fullName evidence="3">histidine kinase</fullName>
        <ecNumber evidence="3">2.7.13.3</ecNumber>
    </recommendedName>
</protein>
<dbReference type="eggNOG" id="COG5002">
    <property type="taxonomic scope" value="Bacteria"/>
</dbReference>
<evidence type="ECO:0000256" key="2">
    <source>
        <dbReference type="ARBA" id="ARBA00004651"/>
    </source>
</evidence>
<dbReference type="EC" id="2.7.13.3" evidence="3"/>
<dbReference type="FunFam" id="3.30.565.10:FF:000006">
    <property type="entry name" value="Sensor histidine kinase WalK"/>
    <property type="match status" value="1"/>
</dbReference>
<evidence type="ECO:0000313" key="17">
    <source>
        <dbReference type="EMBL" id="EFM11363.1"/>
    </source>
</evidence>
<evidence type="ECO:0000259" key="15">
    <source>
        <dbReference type="PROSITE" id="PS50109"/>
    </source>
</evidence>
<comment type="subcellular location">
    <subcellularLocation>
        <location evidence="2">Cell membrane</location>
        <topology evidence="2">Multi-pass membrane protein</topology>
    </subcellularLocation>
</comment>
<keyword evidence="6" id="KW-0808">Transferase</keyword>
<keyword evidence="9 17" id="KW-0418">Kinase</keyword>